<dbReference type="InterPro" id="IPR044861">
    <property type="entry name" value="IPNS-like_FE2OG_OXY"/>
</dbReference>
<dbReference type="GO" id="GO:0016491">
    <property type="term" value="F:oxidoreductase activity"/>
    <property type="evidence" value="ECO:0007669"/>
    <property type="project" value="UniProtKB-KW"/>
</dbReference>
<protein>
    <recommendedName>
        <fullName evidence="7">Fe2OG dioxygenase domain-containing protein</fullName>
    </recommendedName>
</protein>
<comment type="similarity">
    <text evidence="1 5">Belongs to the iron/ascorbate-dependent oxidoreductase family.</text>
</comment>
<dbReference type="AlphaFoldDB" id="A0AAD8QSH6"/>
<name>A0AAD8QSH6_LOLMU</name>
<dbReference type="PROSITE" id="PS51471">
    <property type="entry name" value="FE2OG_OXY"/>
    <property type="match status" value="1"/>
</dbReference>
<gene>
    <name evidence="8" type="ORF">QYE76_031094</name>
</gene>
<dbReference type="SUPFAM" id="SSF51197">
    <property type="entry name" value="Clavaminate synthase-like"/>
    <property type="match status" value="1"/>
</dbReference>
<keyword evidence="9" id="KW-1185">Reference proteome</keyword>
<evidence type="ECO:0000313" key="8">
    <source>
        <dbReference type="EMBL" id="KAK1607421.1"/>
    </source>
</evidence>
<feature type="domain" description="Fe2OG dioxygenase" evidence="7">
    <location>
        <begin position="175"/>
        <end position="278"/>
    </location>
</feature>
<evidence type="ECO:0000256" key="3">
    <source>
        <dbReference type="ARBA" id="ARBA00023002"/>
    </source>
</evidence>
<evidence type="ECO:0000256" key="6">
    <source>
        <dbReference type="SAM" id="MobiDB-lite"/>
    </source>
</evidence>
<evidence type="ECO:0000256" key="1">
    <source>
        <dbReference type="ARBA" id="ARBA00008056"/>
    </source>
</evidence>
<dbReference type="Gene3D" id="2.60.120.330">
    <property type="entry name" value="B-lactam Antibiotic, Isopenicillin N Synthase, Chain"/>
    <property type="match status" value="1"/>
</dbReference>
<dbReference type="Pfam" id="PF14226">
    <property type="entry name" value="DIOX_N"/>
    <property type="match status" value="1"/>
</dbReference>
<dbReference type="InterPro" id="IPR027443">
    <property type="entry name" value="IPNS-like_sf"/>
</dbReference>
<evidence type="ECO:0000259" key="7">
    <source>
        <dbReference type="PROSITE" id="PS51471"/>
    </source>
</evidence>
<comment type="caution">
    <text evidence="8">The sequence shown here is derived from an EMBL/GenBank/DDBJ whole genome shotgun (WGS) entry which is preliminary data.</text>
</comment>
<sequence length="346" mass="37671">MARSDHPDREENGSGSSAAYSVDGIPVVDLNILANGDADQRKEAIQHLGRACADWGFFMVINHGVPESLQGATMDACKELFSLPTEEKAGYMEAGPMDPIRVGTGFNSAVDGVRYWRNYLKMFAHPELHCPAKPTYLREIAAEYAARTRGLTLELTTAVSESLGLDGSRIAEALNLDKCLQILIGNHYPPAGPDIGAIGLPAHSDHGLFTLLFQNGVNGLQVKHGGEWLLAKPIPGSFFVIAGDQLEIVSNGRYRAVLHRALVNGEQARMSFLSLIGPCLETVVEPIPELAQEASRGAEFGGIKYREYMEHQQSNKLRENAALDIVRVQRGILARQVSMNNSPINV</sequence>
<dbReference type="GO" id="GO:0046872">
    <property type="term" value="F:metal ion binding"/>
    <property type="evidence" value="ECO:0007669"/>
    <property type="project" value="UniProtKB-KW"/>
</dbReference>
<evidence type="ECO:0000256" key="5">
    <source>
        <dbReference type="RuleBase" id="RU003682"/>
    </source>
</evidence>
<organism evidence="8 9">
    <name type="scientific">Lolium multiflorum</name>
    <name type="common">Italian ryegrass</name>
    <name type="synonym">Lolium perenne subsp. multiflorum</name>
    <dbReference type="NCBI Taxonomy" id="4521"/>
    <lineage>
        <taxon>Eukaryota</taxon>
        <taxon>Viridiplantae</taxon>
        <taxon>Streptophyta</taxon>
        <taxon>Embryophyta</taxon>
        <taxon>Tracheophyta</taxon>
        <taxon>Spermatophyta</taxon>
        <taxon>Magnoliopsida</taxon>
        <taxon>Liliopsida</taxon>
        <taxon>Poales</taxon>
        <taxon>Poaceae</taxon>
        <taxon>BOP clade</taxon>
        <taxon>Pooideae</taxon>
        <taxon>Poodae</taxon>
        <taxon>Poeae</taxon>
        <taxon>Poeae Chloroplast Group 2 (Poeae type)</taxon>
        <taxon>Loliodinae</taxon>
        <taxon>Loliinae</taxon>
        <taxon>Lolium</taxon>
    </lineage>
</organism>
<dbReference type="InterPro" id="IPR050295">
    <property type="entry name" value="Plant_2OG-oxidoreductases"/>
</dbReference>
<evidence type="ECO:0000256" key="4">
    <source>
        <dbReference type="ARBA" id="ARBA00023004"/>
    </source>
</evidence>
<dbReference type="InterPro" id="IPR026992">
    <property type="entry name" value="DIOX_N"/>
</dbReference>
<dbReference type="FunFam" id="2.60.120.330:FF:000042">
    <property type="entry name" value="Flavanone 3-dioxygenase 3"/>
    <property type="match status" value="1"/>
</dbReference>
<dbReference type="EMBL" id="JAUUTY010000007">
    <property type="protein sequence ID" value="KAK1607421.1"/>
    <property type="molecule type" value="Genomic_DNA"/>
</dbReference>
<keyword evidence="2 5" id="KW-0479">Metal-binding</keyword>
<dbReference type="Pfam" id="PF03171">
    <property type="entry name" value="2OG-FeII_Oxy"/>
    <property type="match status" value="1"/>
</dbReference>
<dbReference type="InterPro" id="IPR005123">
    <property type="entry name" value="Oxoglu/Fe-dep_dioxygenase_dom"/>
</dbReference>
<feature type="region of interest" description="Disordered" evidence="6">
    <location>
        <begin position="1"/>
        <end position="20"/>
    </location>
</feature>
<keyword evidence="4 5" id="KW-0408">Iron</keyword>
<feature type="compositionally biased region" description="Basic and acidic residues" evidence="6">
    <location>
        <begin position="1"/>
        <end position="12"/>
    </location>
</feature>
<accession>A0AAD8QSH6</accession>
<reference evidence="8" key="1">
    <citation type="submission" date="2023-07" db="EMBL/GenBank/DDBJ databases">
        <title>A chromosome-level genome assembly of Lolium multiflorum.</title>
        <authorList>
            <person name="Chen Y."/>
            <person name="Copetti D."/>
            <person name="Kolliker R."/>
            <person name="Studer B."/>
        </authorList>
    </citation>
    <scope>NUCLEOTIDE SEQUENCE</scope>
    <source>
        <strain evidence="8">02402/16</strain>
        <tissue evidence="8">Leaf</tissue>
    </source>
</reference>
<evidence type="ECO:0000256" key="2">
    <source>
        <dbReference type="ARBA" id="ARBA00022723"/>
    </source>
</evidence>
<keyword evidence="3 5" id="KW-0560">Oxidoreductase</keyword>
<dbReference type="Proteomes" id="UP001231189">
    <property type="component" value="Unassembled WGS sequence"/>
</dbReference>
<proteinExistence type="inferred from homology"/>
<evidence type="ECO:0000313" key="9">
    <source>
        <dbReference type="Proteomes" id="UP001231189"/>
    </source>
</evidence>
<dbReference type="PANTHER" id="PTHR47991">
    <property type="entry name" value="OXOGLUTARATE/IRON-DEPENDENT DIOXYGENASE"/>
    <property type="match status" value="1"/>
</dbReference>